<organism evidence="6 7">
    <name type="scientific">Paenibacillus lentus</name>
    <dbReference type="NCBI Taxonomy" id="1338368"/>
    <lineage>
        <taxon>Bacteria</taxon>
        <taxon>Bacillati</taxon>
        <taxon>Bacillota</taxon>
        <taxon>Bacilli</taxon>
        <taxon>Bacillales</taxon>
        <taxon>Paenibacillaceae</taxon>
        <taxon>Paenibacillus</taxon>
    </lineage>
</organism>
<dbReference type="Gene3D" id="3.90.79.10">
    <property type="entry name" value="Nucleoside Triphosphate Pyrophosphohydrolase"/>
    <property type="match status" value="1"/>
</dbReference>
<evidence type="ECO:0000256" key="1">
    <source>
        <dbReference type="ARBA" id="ARBA00001946"/>
    </source>
</evidence>
<dbReference type="InterPro" id="IPR015797">
    <property type="entry name" value="NUDIX_hydrolase-like_dom_sf"/>
</dbReference>
<evidence type="ECO:0000256" key="2">
    <source>
        <dbReference type="ARBA" id="ARBA00022801"/>
    </source>
</evidence>
<sequence>MRRVDVVYTLLVNEEGTKILMVKNSGRNSWTLPGGTVEPNETLEMAAVREAKEETGLDVQIKGVVAVNEGKFTELKQHVVFITFRGVIAGGRMEIARPDEILAVDWIDVERADELMPFYKEKLRDIVSRDAEVSYYDEGIMAK</sequence>
<evidence type="ECO:0000313" key="7">
    <source>
        <dbReference type="Proteomes" id="UP000273145"/>
    </source>
</evidence>
<accession>A0A3S8RX84</accession>
<dbReference type="EMBL" id="CP034248">
    <property type="protein sequence ID" value="AZK47400.1"/>
    <property type="molecule type" value="Genomic_DNA"/>
</dbReference>
<dbReference type="CDD" id="cd02883">
    <property type="entry name" value="NUDIX_Hydrolase"/>
    <property type="match status" value="1"/>
</dbReference>
<protein>
    <submittedName>
        <fullName evidence="6">NUDIX hydrolase</fullName>
    </submittedName>
</protein>
<evidence type="ECO:0000259" key="5">
    <source>
        <dbReference type="PROSITE" id="PS51462"/>
    </source>
</evidence>
<evidence type="ECO:0000256" key="3">
    <source>
        <dbReference type="ARBA" id="ARBA00022842"/>
    </source>
</evidence>
<comment type="similarity">
    <text evidence="4">Belongs to the Nudix hydrolase family.</text>
</comment>
<keyword evidence="3" id="KW-0460">Magnesium</keyword>
<gene>
    <name evidence="6" type="ORF">EIM92_15595</name>
</gene>
<dbReference type="Pfam" id="PF00293">
    <property type="entry name" value="NUDIX"/>
    <property type="match status" value="1"/>
</dbReference>
<keyword evidence="7" id="KW-1185">Reference proteome</keyword>
<dbReference type="PROSITE" id="PS00893">
    <property type="entry name" value="NUDIX_BOX"/>
    <property type="match status" value="1"/>
</dbReference>
<dbReference type="PANTHER" id="PTHR43046:SF12">
    <property type="entry name" value="GDP-MANNOSE MANNOSYL HYDROLASE"/>
    <property type="match status" value="1"/>
</dbReference>
<evidence type="ECO:0000256" key="4">
    <source>
        <dbReference type="RuleBase" id="RU003476"/>
    </source>
</evidence>
<proteinExistence type="inferred from homology"/>
<dbReference type="InterPro" id="IPR020084">
    <property type="entry name" value="NUDIX_hydrolase_CS"/>
</dbReference>
<dbReference type="PRINTS" id="PR00502">
    <property type="entry name" value="NUDIXFAMILY"/>
</dbReference>
<feature type="domain" description="Nudix hydrolase" evidence="5">
    <location>
        <begin position="2"/>
        <end position="129"/>
    </location>
</feature>
<dbReference type="SUPFAM" id="SSF55811">
    <property type="entry name" value="Nudix"/>
    <property type="match status" value="1"/>
</dbReference>
<dbReference type="PROSITE" id="PS51462">
    <property type="entry name" value="NUDIX"/>
    <property type="match status" value="1"/>
</dbReference>
<comment type="cofactor">
    <cofactor evidence="1">
        <name>Mg(2+)</name>
        <dbReference type="ChEBI" id="CHEBI:18420"/>
    </cofactor>
</comment>
<keyword evidence="2 4" id="KW-0378">Hydrolase</keyword>
<reference evidence="6 7" key="1">
    <citation type="submission" date="2018-11" db="EMBL/GenBank/DDBJ databases">
        <title>Genome sequencing of Paenibacillus lentus DSM25539(T).</title>
        <authorList>
            <person name="Kook J.-K."/>
            <person name="Park S.-N."/>
            <person name="Lim Y.K."/>
        </authorList>
    </citation>
    <scope>NUCLEOTIDE SEQUENCE [LARGE SCALE GENOMIC DNA]</scope>
    <source>
        <strain evidence="6 7">DSM 25539</strain>
    </source>
</reference>
<dbReference type="OrthoDB" id="9787880at2"/>
<dbReference type="GO" id="GO:0016787">
    <property type="term" value="F:hydrolase activity"/>
    <property type="evidence" value="ECO:0007669"/>
    <property type="project" value="UniProtKB-KW"/>
</dbReference>
<dbReference type="RefSeq" id="WP_125083427.1">
    <property type="nucleotide sequence ID" value="NZ_CP034248.1"/>
</dbReference>
<dbReference type="Proteomes" id="UP000273145">
    <property type="component" value="Chromosome"/>
</dbReference>
<dbReference type="PANTHER" id="PTHR43046">
    <property type="entry name" value="GDP-MANNOSE MANNOSYL HYDROLASE"/>
    <property type="match status" value="1"/>
</dbReference>
<evidence type="ECO:0000313" key="6">
    <source>
        <dbReference type="EMBL" id="AZK47400.1"/>
    </source>
</evidence>
<dbReference type="InterPro" id="IPR000086">
    <property type="entry name" value="NUDIX_hydrolase_dom"/>
</dbReference>
<dbReference type="InterPro" id="IPR020476">
    <property type="entry name" value="Nudix_hydrolase"/>
</dbReference>
<dbReference type="KEGG" id="plen:EIM92_15595"/>
<dbReference type="AlphaFoldDB" id="A0A3S8RX84"/>
<name>A0A3S8RX84_9BACL</name>